<dbReference type="EMBL" id="MH800316">
    <property type="protein sequence ID" value="QDA21776.1"/>
    <property type="molecule type" value="Genomic_DNA"/>
</dbReference>
<accession>A0A4Y5SFK7</accession>
<keyword evidence="3 4" id="KW-0687">Ribonucleoprotein</keyword>
<dbReference type="Pfam" id="PF00203">
    <property type="entry name" value="Ribosomal_S19"/>
    <property type="match status" value="1"/>
</dbReference>
<comment type="similarity">
    <text evidence="1 4">Belongs to the universal ribosomal protein uS19 family.</text>
</comment>
<keyword evidence="2 4" id="KW-0689">Ribosomal protein</keyword>
<reference evidence="5" key="1">
    <citation type="journal article" date="2019" name="Mitochondrial DNA Part B Resour">
        <title>Complete mitochondrial genome of a rare diatom (Bacillariophyta) Proschkinia and its phylogenetic and taxonomic implications.</title>
        <authorList>
            <person name="Gastineau R."/>
            <person name="Kim S.-Y."/>
            <person name="Lemieux C."/>
            <person name="Turmel M."/>
            <person name="Witkowski A."/>
            <person name="Park J.-G."/>
            <person name="Kim B.-S."/>
            <person name="Mann D.G."/>
            <person name="Theriot E.C."/>
        </authorList>
    </citation>
    <scope>NUCLEOTIDE SEQUENCE</scope>
</reference>
<dbReference type="PRINTS" id="PR00975">
    <property type="entry name" value="RIBOSOMALS19"/>
</dbReference>
<dbReference type="Gene3D" id="3.30.860.10">
    <property type="entry name" value="30s Ribosomal Protein S19, Chain A"/>
    <property type="match status" value="1"/>
</dbReference>
<evidence type="ECO:0000256" key="1">
    <source>
        <dbReference type="ARBA" id="ARBA00007345"/>
    </source>
</evidence>
<name>A0A4Y5SFK7_9STRA</name>
<dbReference type="InterPro" id="IPR023575">
    <property type="entry name" value="Ribosomal_uS19_SF"/>
</dbReference>
<dbReference type="PANTHER" id="PTHR11880:SF8">
    <property type="entry name" value="SMALL RIBOSOMAL SUBUNIT PROTEIN US19M"/>
    <property type="match status" value="1"/>
</dbReference>
<dbReference type="PANTHER" id="PTHR11880">
    <property type="entry name" value="RIBOSOMAL PROTEIN S19P FAMILY MEMBER"/>
    <property type="match status" value="1"/>
</dbReference>
<dbReference type="GO" id="GO:0006412">
    <property type="term" value="P:translation"/>
    <property type="evidence" value="ECO:0007669"/>
    <property type="project" value="InterPro"/>
</dbReference>
<proteinExistence type="inferred from homology"/>
<dbReference type="SUPFAM" id="SSF54570">
    <property type="entry name" value="Ribosomal protein S19"/>
    <property type="match status" value="1"/>
</dbReference>
<dbReference type="GO" id="GO:0003723">
    <property type="term" value="F:RNA binding"/>
    <property type="evidence" value="ECO:0007669"/>
    <property type="project" value="InterPro"/>
</dbReference>
<dbReference type="InterPro" id="IPR002222">
    <property type="entry name" value="Ribosomal_uS19"/>
</dbReference>
<evidence type="ECO:0000256" key="4">
    <source>
        <dbReference type="RuleBase" id="RU003485"/>
    </source>
</evidence>
<evidence type="ECO:0000256" key="2">
    <source>
        <dbReference type="ARBA" id="ARBA00022980"/>
    </source>
</evidence>
<geneLocation type="mitochondrion" evidence="5"/>
<dbReference type="PROSITE" id="PS00323">
    <property type="entry name" value="RIBOSOMAL_S19"/>
    <property type="match status" value="1"/>
</dbReference>
<dbReference type="GO" id="GO:0000028">
    <property type="term" value="P:ribosomal small subunit assembly"/>
    <property type="evidence" value="ECO:0007669"/>
    <property type="project" value="TreeGrafter"/>
</dbReference>
<sequence>MGRAKWKGPFLNLKQNTYVKKTPVYFVSKDSNILPRFVGLQFMIYNGQKYINVSVHETMIGHKFGEFVITRAKFIFKKVSK</sequence>
<evidence type="ECO:0000256" key="3">
    <source>
        <dbReference type="ARBA" id="ARBA00023274"/>
    </source>
</evidence>
<protein>
    <submittedName>
        <fullName evidence="5">Ribosomal protein S19</fullName>
    </submittedName>
</protein>
<dbReference type="GO" id="GO:0003735">
    <property type="term" value="F:structural constituent of ribosome"/>
    <property type="evidence" value="ECO:0007669"/>
    <property type="project" value="InterPro"/>
</dbReference>
<dbReference type="InterPro" id="IPR020934">
    <property type="entry name" value="Ribosomal_uS19_CS"/>
</dbReference>
<dbReference type="AlphaFoldDB" id="A0A4Y5SFK7"/>
<keyword evidence="5" id="KW-0496">Mitochondrion</keyword>
<gene>
    <name evidence="5" type="primary">rps19</name>
</gene>
<dbReference type="GO" id="GO:0005763">
    <property type="term" value="C:mitochondrial small ribosomal subunit"/>
    <property type="evidence" value="ECO:0007669"/>
    <property type="project" value="TreeGrafter"/>
</dbReference>
<evidence type="ECO:0000313" key="5">
    <source>
        <dbReference type="EMBL" id="QDA21776.1"/>
    </source>
</evidence>
<dbReference type="HAMAP" id="MF_00531">
    <property type="entry name" value="Ribosomal_uS19"/>
    <property type="match status" value="1"/>
</dbReference>
<organism evidence="5">
    <name type="scientific">Proschkinia sp. SZCZR1824</name>
    <dbReference type="NCBI Taxonomy" id="2588390"/>
    <lineage>
        <taxon>Eukaryota</taxon>
        <taxon>Sar</taxon>
        <taxon>Stramenopiles</taxon>
        <taxon>Ochrophyta</taxon>
        <taxon>Bacillariophyta</taxon>
        <taxon>Bacillariophyceae</taxon>
        <taxon>Bacillariophycidae</taxon>
        <taxon>Naviculales</taxon>
        <taxon>Proschkiniaceae</taxon>
        <taxon>Proschkinia</taxon>
    </lineage>
</organism>
<dbReference type="PIRSF" id="PIRSF002144">
    <property type="entry name" value="Ribosomal_S19"/>
    <property type="match status" value="1"/>
</dbReference>